<protein>
    <submittedName>
        <fullName evidence="2">Uncharacterized protein</fullName>
    </submittedName>
</protein>
<evidence type="ECO:0000313" key="4">
    <source>
        <dbReference type="Proteomes" id="UP000323567"/>
    </source>
</evidence>
<evidence type="ECO:0000313" key="3">
    <source>
        <dbReference type="Proteomes" id="UP000322658"/>
    </source>
</evidence>
<gene>
    <name evidence="2" type="ORF">F2Y07_04395</name>
    <name evidence="1" type="ORF">F2Y13_14410</name>
</gene>
<dbReference type="AlphaFoldDB" id="A0A5B3GTQ8"/>
<proteinExistence type="predicted"/>
<accession>A0A5B3GTQ8</accession>
<dbReference type="EMBL" id="VVXJ01000006">
    <property type="protein sequence ID" value="KAA2377024.1"/>
    <property type="molecule type" value="Genomic_DNA"/>
</dbReference>
<evidence type="ECO:0000313" key="1">
    <source>
        <dbReference type="EMBL" id="KAA2365779.1"/>
    </source>
</evidence>
<comment type="caution">
    <text evidence="2">The sequence shown here is derived from an EMBL/GenBank/DDBJ whole genome shotgun (WGS) entry which is preliminary data.</text>
</comment>
<sequence>MAPKTKTPDRLTVEERRELPASAFGIPETREFPLVDAAHIRAAEAYFRYAPDDRKAALARRILARAREMGVDVRSRVIRGWAGEA</sequence>
<dbReference type="EMBL" id="VVXK01000031">
    <property type="protein sequence ID" value="KAA2365779.1"/>
    <property type="molecule type" value="Genomic_DNA"/>
</dbReference>
<dbReference type="GeneID" id="92757597"/>
<reference evidence="3 4" key="1">
    <citation type="journal article" date="2019" name="Nat. Med.">
        <title>A library of human gut bacterial isolates paired with longitudinal multiomics data enables mechanistic microbiome research.</title>
        <authorList>
            <person name="Poyet M."/>
            <person name="Groussin M."/>
            <person name="Gibbons S.M."/>
            <person name="Avila-Pacheco J."/>
            <person name="Jiang X."/>
            <person name="Kearney S.M."/>
            <person name="Perrotta A.R."/>
            <person name="Berdy B."/>
            <person name="Zhao S."/>
            <person name="Lieberman T.D."/>
            <person name="Swanson P.K."/>
            <person name="Smith M."/>
            <person name="Roesemann S."/>
            <person name="Alexander J.E."/>
            <person name="Rich S.A."/>
            <person name="Livny J."/>
            <person name="Vlamakis H."/>
            <person name="Clish C."/>
            <person name="Bullock K."/>
            <person name="Deik A."/>
            <person name="Scott J."/>
            <person name="Pierce K.A."/>
            <person name="Xavier R.J."/>
            <person name="Alm E.J."/>
        </authorList>
    </citation>
    <scope>NUCLEOTIDE SEQUENCE [LARGE SCALE GENOMIC DNA]</scope>
    <source>
        <strain evidence="2 3">BIOML-A1</strain>
        <strain evidence="1 4">BIOML-A2</strain>
    </source>
</reference>
<dbReference type="Proteomes" id="UP000322658">
    <property type="component" value="Unassembled WGS sequence"/>
</dbReference>
<evidence type="ECO:0000313" key="2">
    <source>
        <dbReference type="EMBL" id="KAA2377024.1"/>
    </source>
</evidence>
<name>A0A5B3GTQ8_9BACT</name>
<organism evidence="2 3">
    <name type="scientific">Alistipes shahii</name>
    <dbReference type="NCBI Taxonomy" id="328814"/>
    <lineage>
        <taxon>Bacteria</taxon>
        <taxon>Pseudomonadati</taxon>
        <taxon>Bacteroidota</taxon>
        <taxon>Bacteroidia</taxon>
        <taxon>Bacteroidales</taxon>
        <taxon>Rikenellaceae</taxon>
        <taxon>Alistipes</taxon>
    </lineage>
</organism>
<dbReference type="Proteomes" id="UP000323567">
    <property type="component" value="Unassembled WGS sequence"/>
</dbReference>
<dbReference type="RefSeq" id="WP_022062005.1">
    <property type="nucleotide sequence ID" value="NZ_AP031448.1"/>
</dbReference>